<name>I7GCX5_MACFA</name>
<proteinExistence type="evidence at transcript level"/>
<evidence type="ECO:0000313" key="1">
    <source>
        <dbReference type="EMBL" id="BAE90089.1"/>
    </source>
</evidence>
<accession>I7GCX5</accession>
<protein>
    <submittedName>
        <fullName evidence="1">Macaca fascicularis brain cDNA clone: QflA-20655, similar to human hypothetical protein FLJ12606 (FLJ12606), mRNA, RefSeq: NM_024804.1</fullName>
    </submittedName>
</protein>
<dbReference type="EMBL" id="AB173027">
    <property type="protein sequence ID" value="BAE90089.1"/>
    <property type="molecule type" value="mRNA"/>
</dbReference>
<reference evidence="1" key="1">
    <citation type="journal article" date="2007" name="PLoS Biol.">
        <title>Rate of evolution in brain-expressed genes in humans and other primates.</title>
        <authorList>
            <person name="Wang H.-Y."/>
            <person name="Chien H.-C."/>
            <person name="Osada N."/>
            <person name="Hashimoto K."/>
            <person name="Sugano S."/>
            <person name="Gojobori T."/>
            <person name="Chou C.-K."/>
            <person name="Tsai S.-F."/>
            <person name="Wu C.-I."/>
            <person name="Shen C.-K.J."/>
        </authorList>
    </citation>
    <scope>NUCLEOTIDE SEQUENCE</scope>
</reference>
<organism evidence="1">
    <name type="scientific">Macaca fascicularis</name>
    <name type="common">Crab-eating macaque</name>
    <name type="synonym">Cynomolgus monkey</name>
    <dbReference type="NCBI Taxonomy" id="9541"/>
    <lineage>
        <taxon>Eukaryota</taxon>
        <taxon>Metazoa</taxon>
        <taxon>Chordata</taxon>
        <taxon>Craniata</taxon>
        <taxon>Vertebrata</taxon>
        <taxon>Euteleostomi</taxon>
        <taxon>Mammalia</taxon>
        <taxon>Eutheria</taxon>
        <taxon>Euarchontoglires</taxon>
        <taxon>Primates</taxon>
        <taxon>Haplorrhini</taxon>
        <taxon>Catarrhini</taxon>
        <taxon>Cercopithecidae</taxon>
        <taxon>Cercopithecinae</taxon>
        <taxon>Macaca</taxon>
    </lineage>
</organism>
<sequence>MYGNTAASNCLRCFCGCFCPVTPEFGNYSRDLGLVKPEIAVPLQKTFARQRGAVAYACNPCILGGRGGCITRSRDRDHPWLTR</sequence>
<dbReference type="AlphaFoldDB" id="I7GCX5"/>